<dbReference type="EMBL" id="LCZJ02000026">
    <property type="protein sequence ID" value="KTD85592.1"/>
    <property type="molecule type" value="Genomic_DNA"/>
</dbReference>
<accession>A0A0W1AWB8</accession>
<evidence type="ECO:0000256" key="2">
    <source>
        <dbReference type="ARBA" id="ARBA00023002"/>
    </source>
</evidence>
<evidence type="ECO:0000313" key="4">
    <source>
        <dbReference type="Proteomes" id="UP000054709"/>
    </source>
</evidence>
<dbReference type="OrthoDB" id="9803333at2"/>
<dbReference type="InterPro" id="IPR036291">
    <property type="entry name" value="NAD(P)-bd_dom_sf"/>
</dbReference>
<dbReference type="GO" id="GO:0016491">
    <property type="term" value="F:oxidoreductase activity"/>
    <property type="evidence" value="ECO:0007669"/>
    <property type="project" value="UniProtKB-KW"/>
</dbReference>
<dbReference type="FunFam" id="3.40.50.720:FF:000084">
    <property type="entry name" value="Short-chain dehydrogenase reductase"/>
    <property type="match status" value="1"/>
</dbReference>
<evidence type="ECO:0000313" key="3">
    <source>
        <dbReference type="EMBL" id="KTD85592.1"/>
    </source>
</evidence>
<dbReference type="PANTHER" id="PTHR24321:SF8">
    <property type="entry name" value="ESTRADIOL 17-BETA-DEHYDROGENASE 8-RELATED"/>
    <property type="match status" value="1"/>
</dbReference>
<dbReference type="Proteomes" id="UP000054709">
    <property type="component" value="Unassembled WGS sequence"/>
</dbReference>
<sequence length="256" mass="26642">MRLKDKIVIITGAGSGIGKSTAALFASEGATVVIADVQEDSGKAAATEIEASGGNALFILCDVTDASSTTAMADQVIHAFGRIDVLFNNAGISGVGAVHEVAKELWERVMRVNVTGVFLTCKAVLPYMMKSKKGSIINMSSGIAEIGVAERASYSASKGAVLSLTKAMQVDYAPYGIRVNALLPGTIMTPFVEGYLKASLDPEASVAAIKRRQLSGKLGKPEDVARAALFLASDESEFVMGSPLYVDGGLVFGKNA</sequence>
<dbReference type="Pfam" id="PF13561">
    <property type="entry name" value="adh_short_C2"/>
    <property type="match status" value="1"/>
</dbReference>
<dbReference type="InterPro" id="IPR020904">
    <property type="entry name" value="Sc_DH/Rdtase_CS"/>
</dbReference>
<keyword evidence="2" id="KW-0560">Oxidoreductase</keyword>
<proteinExistence type="inferred from homology"/>
<dbReference type="PRINTS" id="PR00081">
    <property type="entry name" value="GDHRDH"/>
</dbReference>
<dbReference type="NCBIfam" id="NF005559">
    <property type="entry name" value="PRK07231.1"/>
    <property type="match status" value="1"/>
</dbReference>
<dbReference type="Gene3D" id="3.40.50.720">
    <property type="entry name" value="NAD(P)-binding Rossmann-like Domain"/>
    <property type="match status" value="1"/>
</dbReference>
<name>A0A0W1AWB8_9BACL</name>
<dbReference type="PROSITE" id="PS00061">
    <property type="entry name" value="ADH_SHORT"/>
    <property type="match status" value="1"/>
</dbReference>
<dbReference type="CDD" id="cd05233">
    <property type="entry name" value="SDR_c"/>
    <property type="match status" value="1"/>
</dbReference>
<dbReference type="InterPro" id="IPR002347">
    <property type="entry name" value="SDR_fam"/>
</dbReference>
<dbReference type="PRINTS" id="PR00080">
    <property type="entry name" value="SDRFAMILY"/>
</dbReference>
<comment type="similarity">
    <text evidence="1">Belongs to the short-chain dehydrogenases/reductases (SDR) family.</text>
</comment>
<reference evidence="3 4" key="1">
    <citation type="journal article" date="2015" name="Int. Biodeterior. Biodegradation">
        <title>Physiological and genetic screening methods for the isolation of methyl tert-butyl ether-degrading bacteria for bioremediation purposes.</title>
        <authorList>
            <person name="Guisado I.M."/>
            <person name="Purswani J."/>
            <person name="Gonzalez Lopez J."/>
            <person name="Pozo C."/>
        </authorList>
    </citation>
    <scope>NUCLEOTIDE SEQUENCE [LARGE SCALE GENOMIC DNA]</scope>
    <source>
        <strain evidence="3 4">SH7</strain>
    </source>
</reference>
<protein>
    <submittedName>
        <fullName evidence="3">Short-chain dehydrogenase</fullName>
    </submittedName>
</protein>
<evidence type="ECO:0000256" key="1">
    <source>
        <dbReference type="ARBA" id="ARBA00006484"/>
    </source>
</evidence>
<dbReference type="RefSeq" id="WP_060624436.1">
    <property type="nucleotide sequence ID" value="NZ_LCZJ02000026.1"/>
</dbReference>
<gene>
    <name evidence="3" type="ORF">UQ64_19020</name>
</gene>
<organism evidence="3 4">
    <name type="scientific">Paenibacillus etheri</name>
    <dbReference type="NCBI Taxonomy" id="1306852"/>
    <lineage>
        <taxon>Bacteria</taxon>
        <taxon>Bacillati</taxon>
        <taxon>Bacillota</taxon>
        <taxon>Bacilli</taxon>
        <taxon>Bacillales</taxon>
        <taxon>Paenibacillaceae</taxon>
        <taxon>Paenibacillus</taxon>
    </lineage>
</organism>
<dbReference type="PANTHER" id="PTHR24321">
    <property type="entry name" value="DEHYDROGENASES, SHORT CHAIN"/>
    <property type="match status" value="1"/>
</dbReference>
<dbReference type="SUPFAM" id="SSF51735">
    <property type="entry name" value="NAD(P)-binding Rossmann-fold domains"/>
    <property type="match status" value="1"/>
</dbReference>
<keyword evidence="4" id="KW-1185">Reference proteome</keyword>
<dbReference type="AlphaFoldDB" id="A0A0W1AWB8"/>
<comment type="caution">
    <text evidence="3">The sequence shown here is derived from an EMBL/GenBank/DDBJ whole genome shotgun (WGS) entry which is preliminary data.</text>
</comment>
<dbReference type="GO" id="GO:0008206">
    <property type="term" value="P:bile acid metabolic process"/>
    <property type="evidence" value="ECO:0007669"/>
    <property type="project" value="UniProtKB-ARBA"/>
</dbReference>